<sequence>MLTQFLTENRFTLFLELLWFTGL</sequence>
<evidence type="ECO:0000313" key="1">
    <source>
        <dbReference type="EMBL" id="CDX21848.1"/>
    </source>
</evidence>
<proteinExistence type="predicted"/>
<dbReference type="STRING" id="69974.MPLDJ20_120107"/>
<protein>
    <submittedName>
        <fullName evidence="1">Uncharacterized protein</fullName>
    </submittedName>
</protein>
<dbReference type="Proteomes" id="UP000045285">
    <property type="component" value="Unassembled WGS sequence"/>
</dbReference>
<accession>A0A090E4Q9</accession>
<organism evidence="1 2">
    <name type="scientific">Mesorhizobium plurifarium</name>
    <dbReference type="NCBI Taxonomy" id="69974"/>
    <lineage>
        <taxon>Bacteria</taxon>
        <taxon>Pseudomonadati</taxon>
        <taxon>Pseudomonadota</taxon>
        <taxon>Alphaproteobacteria</taxon>
        <taxon>Hyphomicrobiales</taxon>
        <taxon>Phyllobacteriaceae</taxon>
        <taxon>Mesorhizobium</taxon>
    </lineage>
</organism>
<dbReference type="EMBL" id="CCMZ01000033">
    <property type="protein sequence ID" value="CDX21848.1"/>
    <property type="molecule type" value="Genomic_DNA"/>
</dbReference>
<evidence type="ECO:0000313" key="2">
    <source>
        <dbReference type="Proteomes" id="UP000045285"/>
    </source>
</evidence>
<keyword evidence="2" id="KW-1185">Reference proteome</keyword>
<gene>
    <name evidence="1" type="ORF">MPL3356_390002</name>
</gene>
<reference evidence="2" key="1">
    <citation type="submission" date="2014-08" db="EMBL/GenBank/DDBJ databases">
        <authorList>
            <person name="Moulin L."/>
        </authorList>
    </citation>
    <scope>NUCLEOTIDE SEQUENCE [LARGE SCALE GENOMIC DNA]</scope>
</reference>
<name>A0A090E4Q9_MESPL</name>
<dbReference type="AlphaFoldDB" id="A0A090E4Q9"/>